<feature type="region of interest" description="Disordered" evidence="2">
    <location>
        <begin position="86"/>
        <end position="109"/>
    </location>
</feature>
<feature type="compositionally biased region" description="Polar residues" evidence="2">
    <location>
        <begin position="87"/>
        <end position="109"/>
    </location>
</feature>
<organism evidence="4">
    <name type="scientific">Talaromyces marneffei PM1</name>
    <dbReference type="NCBI Taxonomy" id="1077442"/>
    <lineage>
        <taxon>Eukaryota</taxon>
        <taxon>Fungi</taxon>
        <taxon>Dikarya</taxon>
        <taxon>Ascomycota</taxon>
        <taxon>Pezizomycotina</taxon>
        <taxon>Eurotiomycetes</taxon>
        <taxon>Eurotiomycetidae</taxon>
        <taxon>Eurotiales</taxon>
        <taxon>Trichocomaceae</taxon>
        <taxon>Talaromyces</taxon>
        <taxon>Talaromyces sect. Talaromyces</taxon>
    </lineage>
</organism>
<evidence type="ECO:0000313" key="4">
    <source>
        <dbReference type="EMBL" id="KFX43673.1"/>
    </source>
</evidence>
<feature type="compositionally biased region" description="Basic and acidic residues" evidence="2">
    <location>
        <begin position="202"/>
        <end position="225"/>
    </location>
</feature>
<dbReference type="GO" id="GO:0016787">
    <property type="term" value="F:hydrolase activity"/>
    <property type="evidence" value="ECO:0007669"/>
    <property type="project" value="UniProtKB-KW"/>
</dbReference>
<evidence type="ECO:0000256" key="1">
    <source>
        <dbReference type="ARBA" id="ARBA00022801"/>
    </source>
</evidence>
<feature type="domain" description="UFSP1/2/DUB catalytic" evidence="3">
    <location>
        <begin position="307"/>
        <end position="529"/>
    </location>
</feature>
<name>A0A093XEP3_TALMA</name>
<gene>
    <name evidence="4" type="ORF">GQ26_0330170</name>
</gene>
<accession>A0A093XEP3</accession>
<sequence length="534" mass="60013">MGSLVVVTSLKMPGIKIDPPSPEQHLHLTTPLNTLHPAISSEEDKIIMSNQATEDRVLLSCPFCEFEDYDSEFLNQHVAYCHPEDPNTLSQSSHTRRNWTTPQEDLQATQTSEPLVVVDNTDDLYIPCPHGCGEDVAKTELQLHLDLHVAESVALDETGDLHLQSVDYESQNAARLKVVDDTHDDFDDDNDDSDLHQADVVGHGKDIVLKGKSTDNRRRQKKDVSKSSQHGHKGVRRLGRKELGPYAHEKQMPSWLQKLLLSGHIENTQTRIGPNGSLIKEKDLAENETSKVIPTLIELCRHDVSIQRAFFCSPRVRHIFKFMREGGFCGYRNIQMLISHIIDARIPGYELFSGRIPSILELQDMIEQAWDMGFNSSGRIETGGIKGTRKYIGTPEAQALFQSLGIKCIPGAFASAPGYRAHDMLLQDIANYFRSGCPPALLDSNEKILETNLPPIYLQHQGHSLTIIGFEINTAGSANLLIFDPMFRTSPAVQRLIGKFVRPSDTSRILKAWRRGPPYLQKYKEFEILKLVPE</sequence>
<proteinExistence type="predicted"/>
<dbReference type="Gene3D" id="3.90.70.130">
    <property type="match status" value="1"/>
</dbReference>
<dbReference type="HOGENOM" id="CLU_013053_3_0_1"/>
<feature type="compositionally biased region" description="Basic residues" evidence="2">
    <location>
        <begin position="229"/>
        <end position="239"/>
    </location>
</feature>
<reference evidence="4" key="1">
    <citation type="journal article" date="2014" name="PLoS Genet.">
        <title>Signature Gene Expression Reveals Novel Clues to the Molecular Mechanisms of Dimorphic Transition in Penicillium marneffei.</title>
        <authorList>
            <person name="Yang E."/>
            <person name="Wang G."/>
            <person name="Cai J."/>
            <person name="Woo P.C."/>
            <person name="Lau S.K."/>
            <person name="Yuen K.-Y."/>
            <person name="Chow W.-N."/>
            <person name="Lin X."/>
        </authorList>
    </citation>
    <scope>NUCLEOTIDE SEQUENCE [LARGE SCALE GENOMIC DNA]</scope>
    <source>
        <strain evidence="4">PM1</strain>
    </source>
</reference>
<protein>
    <submittedName>
        <fullName evidence="4">Zinc finger with UFM1-specific peptidase domain protein</fullName>
    </submittedName>
</protein>
<comment type="caution">
    <text evidence="4">The sequence shown here is derived from an EMBL/GenBank/DDBJ whole genome shotgun (WGS) entry which is preliminary data.</text>
</comment>
<feature type="region of interest" description="Disordered" evidence="2">
    <location>
        <begin position="202"/>
        <end position="243"/>
    </location>
</feature>
<dbReference type="eggNOG" id="KOG4696">
    <property type="taxonomic scope" value="Eukaryota"/>
</dbReference>
<dbReference type="EMBL" id="JPOX01000033">
    <property type="protein sequence ID" value="KFX43673.1"/>
    <property type="molecule type" value="Genomic_DNA"/>
</dbReference>
<dbReference type="InterPro" id="IPR012462">
    <property type="entry name" value="UFSP1/2_DUB_cat"/>
</dbReference>
<keyword evidence="1" id="KW-0378">Hydrolase</keyword>
<evidence type="ECO:0000259" key="3">
    <source>
        <dbReference type="Pfam" id="PF07910"/>
    </source>
</evidence>
<dbReference type="Pfam" id="PF07910">
    <property type="entry name" value="Peptidase_C78"/>
    <property type="match status" value="1"/>
</dbReference>
<dbReference type="AlphaFoldDB" id="A0A093XEP3"/>
<evidence type="ECO:0000256" key="2">
    <source>
        <dbReference type="SAM" id="MobiDB-lite"/>
    </source>
</evidence>